<dbReference type="InterPro" id="IPR008969">
    <property type="entry name" value="CarboxyPept-like_regulatory"/>
</dbReference>
<dbReference type="SUPFAM" id="SSF49464">
    <property type="entry name" value="Carboxypeptidase regulatory domain-like"/>
    <property type="match status" value="1"/>
</dbReference>
<feature type="region of interest" description="Disordered" evidence="1">
    <location>
        <begin position="939"/>
        <end position="961"/>
    </location>
</feature>
<dbReference type="Gene3D" id="2.60.40.1120">
    <property type="entry name" value="Carboxypeptidase-like, regulatory domain"/>
    <property type="match status" value="1"/>
</dbReference>
<organism evidence="3 4">
    <name type="scientific">Phocaeicola coprocola</name>
    <dbReference type="NCBI Taxonomy" id="310298"/>
    <lineage>
        <taxon>Bacteria</taxon>
        <taxon>Pseudomonadati</taxon>
        <taxon>Bacteroidota</taxon>
        <taxon>Bacteroidia</taxon>
        <taxon>Bacteroidales</taxon>
        <taxon>Bacteroidaceae</taxon>
        <taxon>Phocaeicola</taxon>
    </lineage>
</organism>
<evidence type="ECO:0000313" key="4">
    <source>
        <dbReference type="Proteomes" id="UP000285864"/>
    </source>
</evidence>
<dbReference type="Pfam" id="PF14905">
    <property type="entry name" value="OMP_b-brl_3"/>
    <property type="match status" value="1"/>
</dbReference>
<keyword evidence="4" id="KW-1185">Reference proteome</keyword>
<gene>
    <name evidence="3" type="ORF">DWY20_06930</name>
</gene>
<proteinExistence type="predicted"/>
<dbReference type="Proteomes" id="UP000285864">
    <property type="component" value="Unassembled WGS sequence"/>
</dbReference>
<dbReference type="RefSeq" id="WP_118484100.1">
    <property type="nucleotide sequence ID" value="NZ_QRUU01000023.1"/>
</dbReference>
<keyword evidence="3" id="KW-0675">Receptor</keyword>
<evidence type="ECO:0000259" key="2">
    <source>
        <dbReference type="Pfam" id="PF14905"/>
    </source>
</evidence>
<name>A0A412GRH8_9BACT</name>
<evidence type="ECO:0000313" key="3">
    <source>
        <dbReference type="EMBL" id="RGR97379.1"/>
    </source>
</evidence>
<dbReference type="EMBL" id="QRUU01000023">
    <property type="protein sequence ID" value="RGR97379.1"/>
    <property type="molecule type" value="Genomic_DNA"/>
</dbReference>
<evidence type="ECO:0000256" key="1">
    <source>
        <dbReference type="SAM" id="MobiDB-lite"/>
    </source>
</evidence>
<accession>A0A412GRH8</accession>
<sequence length="961" mass="107343">MKNWVMGLLLLSCGIYAFGQSRGSKGLVSGTVVDGDDNSPVMQATVQILALKDSSMVAGNVTDLDGRFSLSARPGKYLLKVSFVGYSPSFQPITLTSSKPRLNLGTISLHSDAVMLEGAVIVAQAPEVTAAEDTLVYNSSAYRVPEGSALEELVKKLPGAEIDDDGKITINGKKIKKIMIDGKEFFADDPNIAMKNLPVNIIDKIRAYEKQSDMARMTGVDDGEEETVLDLSVKPGMNQGWIGNTDLAAGTKDRYSGKVMINHFRNKNQLTAIGSVNNVNDNAFPGGGGGFRKGGNGLTAVKMAGVNFATETEKLRTEGSVNFNYKDADIVSKQASETFVSSESSSFKNALDHSRNKTTKLVADAFIEWKPDTMTTFVFRPRFSYGKTDNTNGQNSYTFSQDPGYTTDELFGTDDLTSLVSEEDIINTVLKNTLKKGDDLTVGGSVLVNRRLGKLGRNITFRGKYNYTNSSSEQFSTSETEYFQKTPEERMEILNRYITTPTKSYDYSARLTYSEPIFTGGFLQFSYNFQYKHSTTDNSTFDMGDNWTIGDGVNESNPGVLNNDLSKSAAYNYYNHQMDVTFRWIREKMRLNAGVSFQPQKSDLSYKKGDLDTTTVRNVFNFTPTFDFRYKFSKTSQLRLRYRGQASQPNMVDLLPISDNTDPLNIQNGNPGLKPTFTNELRAEYNFFNTEKQRGMFSFFRYQNIMNNISDRKVYDSETGGYVTTPENINGNWNLIGMVGTNIALRNKKYTINTFTRANYQNMVSYISEKDLVSDTDKNITKRLSLGERLRGTYRNDWWEFSLNGSLDYTHSRNSYQESNNLDTYQFAYGASTNVRLPWNMSISTDLSQNSRRGYAESSMNTDELIWNAQISQDFLKGNAATVSIQFYDILRNQSNISRVITAAMRQDTEYNAIYSYCMVHFIYRLNLFGGKGAGKGGPGFAPPGPGGRHGGFGGPPHRRF</sequence>
<reference evidence="3 4" key="1">
    <citation type="submission" date="2018-08" db="EMBL/GenBank/DDBJ databases">
        <title>A genome reference for cultivated species of the human gut microbiota.</title>
        <authorList>
            <person name="Zou Y."/>
            <person name="Xue W."/>
            <person name="Luo G."/>
        </authorList>
    </citation>
    <scope>NUCLEOTIDE SEQUENCE [LARGE SCALE GENOMIC DNA]</scope>
    <source>
        <strain evidence="3 4">AF24-2</strain>
    </source>
</reference>
<dbReference type="InterPro" id="IPR041700">
    <property type="entry name" value="OMP_b-brl_3"/>
</dbReference>
<dbReference type="SUPFAM" id="SSF56935">
    <property type="entry name" value="Porins"/>
    <property type="match status" value="1"/>
</dbReference>
<feature type="domain" description="Outer membrane protein beta-barrel" evidence="2">
    <location>
        <begin position="451"/>
        <end position="762"/>
    </location>
</feature>
<dbReference type="Pfam" id="PF13715">
    <property type="entry name" value="CarbopepD_reg_2"/>
    <property type="match status" value="1"/>
</dbReference>
<dbReference type="AlphaFoldDB" id="A0A412GRH8"/>
<comment type="caution">
    <text evidence="3">The sequence shown here is derived from an EMBL/GenBank/DDBJ whole genome shotgun (WGS) entry which is preliminary data.</text>
</comment>
<protein>
    <submittedName>
        <fullName evidence="3">TonB-dependent receptor</fullName>
    </submittedName>
</protein>